<keyword evidence="1" id="KW-0732">Signal</keyword>
<comment type="caution">
    <text evidence="2">The sequence shown here is derived from an EMBL/GenBank/DDBJ whole genome shotgun (WGS) entry which is preliminary data.</text>
</comment>
<accession>A0A3E5AWJ7</accession>
<feature type="signal peptide" evidence="1">
    <location>
        <begin position="1"/>
        <end position="22"/>
    </location>
</feature>
<feature type="chain" id="PRO_5017583879" evidence="1">
    <location>
        <begin position="23"/>
        <end position="163"/>
    </location>
</feature>
<dbReference type="EMBL" id="QSUL01000032">
    <property type="protein sequence ID" value="RGN29707.1"/>
    <property type="molecule type" value="Genomic_DNA"/>
</dbReference>
<name>A0A3E5AWJ7_9BACE</name>
<protein>
    <submittedName>
        <fullName evidence="2">DUF4625 domain-containing protein</fullName>
    </submittedName>
</protein>
<dbReference type="Pfam" id="PF15418">
    <property type="entry name" value="DUF4625"/>
    <property type="match status" value="1"/>
</dbReference>
<dbReference type="PROSITE" id="PS51257">
    <property type="entry name" value="PROKAR_LIPOPROTEIN"/>
    <property type="match status" value="1"/>
</dbReference>
<evidence type="ECO:0000313" key="3">
    <source>
        <dbReference type="Proteomes" id="UP000260983"/>
    </source>
</evidence>
<proteinExistence type="predicted"/>
<reference evidence="2 3" key="1">
    <citation type="submission" date="2018-08" db="EMBL/GenBank/DDBJ databases">
        <title>A genome reference for cultivated species of the human gut microbiota.</title>
        <authorList>
            <person name="Zou Y."/>
            <person name="Xue W."/>
            <person name="Luo G."/>
        </authorList>
    </citation>
    <scope>NUCLEOTIDE SEQUENCE [LARGE SCALE GENOMIC DNA]</scope>
    <source>
        <strain evidence="2 3">OM05-15BH</strain>
    </source>
</reference>
<dbReference type="Proteomes" id="UP000260983">
    <property type="component" value="Unassembled WGS sequence"/>
</dbReference>
<dbReference type="AlphaFoldDB" id="A0A3E5AWJ7"/>
<dbReference type="InterPro" id="IPR027829">
    <property type="entry name" value="DUF4625"/>
</dbReference>
<evidence type="ECO:0000256" key="1">
    <source>
        <dbReference type="SAM" id="SignalP"/>
    </source>
</evidence>
<dbReference type="RefSeq" id="WP_117725773.1">
    <property type="nucleotide sequence ID" value="NZ_QSUL01000032.1"/>
</dbReference>
<gene>
    <name evidence="2" type="ORF">DXB65_23655</name>
</gene>
<evidence type="ECO:0000313" key="2">
    <source>
        <dbReference type="EMBL" id="RGN29707.1"/>
    </source>
</evidence>
<sequence length="163" mass="17963">MKTRLYFPIIISLLVMATSVFTACSDSDNPLNDTTKPVIDLKSPTEGQTLAIGSEHGVHFEMDLSDDVMLKSYKIEIHSNFDHHSHDTRAAETTVDFAFNRAFDVSEQKTAHIHHHDILISANATPGDYHLMVYCTDAAGNEAHVARNIVLSATGGEDGNHEE</sequence>
<organism evidence="2 3">
    <name type="scientific">Bacteroides oleiciplenus</name>
    <dbReference type="NCBI Taxonomy" id="626931"/>
    <lineage>
        <taxon>Bacteria</taxon>
        <taxon>Pseudomonadati</taxon>
        <taxon>Bacteroidota</taxon>
        <taxon>Bacteroidia</taxon>
        <taxon>Bacteroidales</taxon>
        <taxon>Bacteroidaceae</taxon>
        <taxon>Bacteroides</taxon>
    </lineage>
</organism>